<protein>
    <recommendedName>
        <fullName evidence="9">Transcription factor domain-containing protein</fullName>
    </recommendedName>
</protein>
<keyword evidence="2" id="KW-0805">Transcription regulation</keyword>
<keyword evidence="8" id="KW-1185">Reference proteome</keyword>
<accession>A0A1L7XCB7</accession>
<feature type="region of interest" description="Disordered" evidence="6">
    <location>
        <begin position="1"/>
        <end position="67"/>
    </location>
</feature>
<organism evidence="7 8">
    <name type="scientific">Phialocephala subalpina</name>
    <dbReference type="NCBI Taxonomy" id="576137"/>
    <lineage>
        <taxon>Eukaryota</taxon>
        <taxon>Fungi</taxon>
        <taxon>Dikarya</taxon>
        <taxon>Ascomycota</taxon>
        <taxon>Pezizomycotina</taxon>
        <taxon>Leotiomycetes</taxon>
        <taxon>Helotiales</taxon>
        <taxon>Mollisiaceae</taxon>
        <taxon>Phialocephala</taxon>
        <taxon>Phialocephala fortinii species complex</taxon>
    </lineage>
</organism>
<dbReference type="GO" id="GO:0005634">
    <property type="term" value="C:nucleus"/>
    <property type="evidence" value="ECO:0007669"/>
    <property type="project" value="UniProtKB-SubCell"/>
</dbReference>
<dbReference type="Proteomes" id="UP000184330">
    <property type="component" value="Unassembled WGS sequence"/>
</dbReference>
<evidence type="ECO:0000256" key="5">
    <source>
        <dbReference type="ARBA" id="ARBA00023242"/>
    </source>
</evidence>
<evidence type="ECO:0008006" key="9">
    <source>
        <dbReference type="Google" id="ProtNLM"/>
    </source>
</evidence>
<dbReference type="InterPro" id="IPR051089">
    <property type="entry name" value="prtT"/>
</dbReference>
<evidence type="ECO:0000256" key="3">
    <source>
        <dbReference type="ARBA" id="ARBA00023125"/>
    </source>
</evidence>
<dbReference type="PANTHER" id="PTHR31845">
    <property type="entry name" value="FINGER DOMAIN PROTEIN, PUTATIVE-RELATED"/>
    <property type="match status" value="1"/>
</dbReference>
<dbReference type="CDD" id="cd12148">
    <property type="entry name" value="fungal_TF_MHR"/>
    <property type="match status" value="1"/>
</dbReference>
<evidence type="ECO:0000256" key="6">
    <source>
        <dbReference type="SAM" id="MobiDB-lite"/>
    </source>
</evidence>
<evidence type="ECO:0000313" key="8">
    <source>
        <dbReference type="Proteomes" id="UP000184330"/>
    </source>
</evidence>
<feature type="compositionally biased region" description="Polar residues" evidence="6">
    <location>
        <begin position="29"/>
        <end position="55"/>
    </location>
</feature>
<evidence type="ECO:0000256" key="4">
    <source>
        <dbReference type="ARBA" id="ARBA00023163"/>
    </source>
</evidence>
<dbReference type="OrthoDB" id="39175at2759"/>
<dbReference type="PANTHER" id="PTHR31845:SF17">
    <property type="entry name" value="ZN(II)2CYS6 TRANSCRIPTION FACTOR (EUROFUNG)"/>
    <property type="match status" value="1"/>
</dbReference>
<reference evidence="7 8" key="1">
    <citation type="submission" date="2016-03" db="EMBL/GenBank/DDBJ databases">
        <authorList>
            <person name="Ploux O."/>
        </authorList>
    </citation>
    <scope>NUCLEOTIDE SEQUENCE [LARGE SCALE GENOMIC DNA]</scope>
    <source>
        <strain evidence="7 8">UAMH 11012</strain>
    </source>
</reference>
<feature type="region of interest" description="Disordered" evidence="6">
    <location>
        <begin position="117"/>
        <end position="161"/>
    </location>
</feature>
<proteinExistence type="predicted"/>
<evidence type="ECO:0000256" key="2">
    <source>
        <dbReference type="ARBA" id="ARBA00023015"/>
    </source>
</evidence>
<feature type="compositionally biased region" description="Polar residues" evidence="6">
    <location>
        <begin position="141"/>
        <end position="160"/>
    </location>
</feature>
<dbReference type="GO" id="GO:0000981">
    <property type="term" value="F:DNA-binding transcription factor activity, RNA polymerase II-specific"/>
    <property type="evidence" value="ECO:0007669"/>
    <property type="project" value="TreeGrafter"/>
</dbReference>
<keyword evidence="4" id="KW-0804">Transcription</keyword>
<dbReference type="GO" id="GO:0000976">
    <property type="term" value="F:transcription cis-regulatory region binding"/>
    <property type="evidence" value="ECO:0007669"/>
    <property type="project" value="TreeGrafter"/>
</dbReference>
<keyword evidence="5" id="KW-0539">Nucleus</keyword>
<dbReference type="AlphaFoldDB" id="A0A1L7XCB7"/>
<gene>
    <name evidence="7" type="ORF">PAC_12514</name>
</gene>
<dbReference type="EMBL" id="FJOG01000021">
    <property type="protein sequence ID" value="CZR62617.1"/>
    <property type="molecule type" value="Genomic_DNA"/>
</dbReference>
<name>A0A1L7XCB7_9HELO</name>
<keyword evidence="3" id="KW-0238">DNA-binding</keyword>
<sequence length="720" mass="79355">MEAAGPSAGIASTTHHAPAAPKPDRIQASEDSSGFRSDINRQNLGQQQNATNSNPAYGGSAPLNGHANQVWRKDEGYGAAVSRNFFPVNGLSTQNIAQKDQTALPSIYTTTPYNTVFDSAHHMPEDSSGQPAPKRRRIEPSHTSSPQNSVQDGQASTSEPLPQRDMIQLIDIFRSRMLHFISVIDPQDLGNTLEVISQKRALALCICYVAARYVPGGDRTRSKLLPSIFAILQDRNFRPQSDDEKWTMLQALSVLYAYRTTVTSEPSTQGTVTDISHRTIKAFVESYALHVSVHRSIAGLRSSIRTNKPNITSTLDFKLYMYWLWLFNMSNHFSVVAGTPPSIRIDATIRAAPTLLENIDIGSGPRQILSEVELCILWDKISNAHSPGLAEWWCPPDLSDNTAGHLDSEALRTLDVAIDKALSSWSQKWGVAIHTEPLGIGMDFHFRFTQFCLSTYMIRSLSIGHSNVDSDQQFRLNNSVQAAHHFCELLLNAGPAERDGARYTGDFGFVMISFSCLFILEACKLYPTAVQDSDRILATVEEVALFLEELAVNSSHGPYLQGNIIQKKLHELDKHRQVDSGHSEAPVAPFSFEPGDMSKGHDHKNHLLLDASLIPSQYAPSPAPRNDVAITATKIPSGFKYWQAAISLRSPTSQQWSSFFQELGSSRGYILPSGWLYSLGLGTSTSQIYHLLARPLIGAAYDNSGPRHGGSQISARKQDL</sequence>
<evidence type="ECO:0000256" key="1">
    <source>
        <dbReference type="ARBA" id="ARBA00004123"/>
    </source>
</evidence>
<comment type="subcellular location">
    <subcellularLocation>
        <location evidence="1">Nucleus</location>
    </subcellularLocation>
</comment>
<evidence type="ECO:0000313" key="7">
    <source>
        <dbReference type="EMBL" id="CZR62617.1"/>
    </source>
</evidence>